<dbReference type="PRINTS" id="PR00929">
    <property type="entry name" value="ATHOOK"/>
</dbReference>
<proteinExistence type="predicted"/>
<dbReference type="InterPro" id="IPR006115">
    <property type="entry name" value="6PGDH_NADP-bd"/>
</dbReference>
<accession>A0A8X7CMF7</accession>
<gene>
    <name evidence="3" type="primary">NCL1_52761</name>
    <name evidence="3" type="ORF">TNIN_323961</name>
</gene>
<feature type="compositionally biased region" description="Basic and acidic residues" evidence="1">
    <location>
        <begin position="145"/>
        <end position="159"/>
    </location>
</feature>
<dbReference type="GO" id="GO:0140673">
    <property type="term" value="P:transcription elongation-coupled chromatin remodeling"/>
    <property type="evidence" value="ECO:0007669"/>
    <property type="project" value="TreeGrafter"/>
</dbReference>
<dbReference type="GO" id="GO:0031491">
    <property type="term" value="F:nucleosome binding"/>
    <property type="evidence" value="ECO:0007669"/>
    <property type="project" value="TreeGrafter"/>
</dbReference>
<dbReference type="PANTHER" id="PTHR43580:SF2">
    <property type="entry name" value="CYTOKINE-LIKE NUCLEAR FACTOR N-PAC"/>
    <property type="match status" value="1"/>
</dbReference>
<feature type="compositionally biased region" description="Basic and acidic residues" evidence="1">
    <location>
        <begin position="33"/>
        <end position="57"/>
    </location>
</feature>
<keyword evidence="4" id="KW-1185">Reference proteome</keyword>
<dbReference type="GO" id="GO:0050661">
    <property type="term" value="F:NADP binding"/>
    <property type="evidence" value="ECO:0007669"/>
    <property type="project" value="InterPro"/>
</dbReference>
<evidence type="ECO:0000313" key="3">
    <source>
        <dbReference type="EMBL" id="GFY78349.1"/>
    </source>
</evidence>
<feature type="compositionally biased region" description="Basic residues" evidence="1">
    <location>
        <begin position="177"/>
        <end position="186"/>
    </location>
</feature>
<dbReference type="InterPro" id="IPR051265">
    <property type="entry name" value="HIBADH-related_NP60_sf"/>
</dbReference>
<feature type="compositionally biased region" description="Basic and acidic residues" evidence="1">
    <location>
        <begin position="94"/>
        <end position="108"/>
    </location>
</feature>
<organism evidence="3 4">
    <name type="scientific">Trichonephila inaurata madagascariensis</name>
    <dbReference type="NCBI Taxonomy" id="2747483"/>
    <lineage>
        <taxon>Eukaryota</taxon>
        <taxon>Metazoa</taxon>
        <taxon>Ecdysozoa</taxon>
        <taxon>Arthropoda</taxon>
        <taxon>Chelicerata</taxon>
        <taxon>Arachnida</taxon>
        <taxon>Araneae</taxon>
        <taxon>Araneomorphae</taxon>
        <taxon>Entelegynae</taxon>
        <taxon>Araneoidea</taxon>
        <taxon>Nephilidae</taxon>
        <taxon>Trichonephila</taxon>
        <taxon>Trichonephila inaurata</taxon>
    </lineage>
</organism>
<dbReference type="GO" id="GO:0003677">
    <property type="term" value="F:DNA binding"/>
    <property type="evidence" value="ECO:0007669"/>
    <property type="project" value="InterPro"/>
</dbReference>
<evidence type="ECO:0000259" key="2">
    <source>
        <dbReference type="Pfam" id="PF03446"/>
    </source>
</evidence>
<dbReference type="Proteomes" id="UP000886998">
    <property type="component" value="Unassembled WGS sequence"/>
</dbReference>
<name>A0A8X7CMF7_9ARAC</name>
<sequence length="473" mass="52926">MNEETCEKQLHLAQTSTSKPHTSHFVKRGRGRPPKENKCTETKNSEERNEETYDEQLHLAQTSTSTSTSEPYTSHFVKRGRVTPPMENNGTETKNSEERNEETYDEQLHLAQTSTSTSTSEPHTSHFVKRGRVTPPMENNGTETKNSEERNEETYDEQLHLAQTSTSTSTSEPHTSHFVKRGRGRPPKQNNQESTETENSEERNLLEEAYGEELLLAQTSTSNSTSDDFSALNSNALDVAFDQVEIVPPLDDQLVLTQNLELYPVPRVDTSRSSMAFQHRYFPLTTEKIGFFGLGLIGQRIVKLFLDSGLDVSVCNRTPDKCKPFVDAGAKQHLTPADLILNCDIIFCCVSGPHAVESFLYGDHGILKGLETCRPGTKGYVELTSMDPQCSRAVAEAINSRGGTYLEAAIIGSRSIAEERHFLNFLSRGGIFISRYTFPIKNFFMKEGKEFNLNLRSVFKGTAKGFPLAEAMD</sequence>
<protein>
    <submittedName>
        <fullName evidence="3">Oxidoreductase GLYR1-like protein</fullName>
    </submittedName>
</protein>
<dbReference type="SUPFAM" id="SSF51735">
    <property type="entry name" value="NAD(P)-binding Rossmann-fold domains"/>
    <property type="match status" value="1"/>
</dbReference>
<dbReference type="GO" id="GO:0000785">
    <property type="term" value="C:chromatin"/>
    <property type="evidence" value="ECO:0007669"/>
    <property type="project" value="TreeGrafter"/>
</dbReference>
<dbReference type="Pfam" id="PF03446">
    <property type="entry name" value="NAD_binding_2"/>
    <property type="match status" value="1"/>
</dbReference>
<dbReference type="InterPro" id="IPR036291">
    <property type="entry name" value="NAD(P)-bd_dom_sf"/>
</dbReference>
<feature type="region of interest" description="Disordered" evidence="1">
    <location>
        <begin position="1"/>
        <end position="202"/>
    </location>
</feature>
<evidence type="ECO:0000256" key="1">
    <source>
        <dbReference type="SAM" id="MobiDB-lite"/>
    </source>
</evidence>
<dbReference type="EMBL" id="BMAV01022945">
    <property type="protein sequence ID" value="GFY78349.1"/>
    <property type="molecule type" value="Genomic_DNA"/>
</dbReference>
<feature type="domain" description="6-phosphogluconate dehydrogenase NADP-binding" evidence="2">
    <location>
        <begin position="288"/>
        <end position="420"/>
    </location>
</feature>
<dbReference type="PANTHER" id="PTHR43580">
    <property type="entry name" value="OXIDOREDUCTASE GLYR1-RELATED"/>
    <property type="match status" value="1"/>
</dbReference>
<feature type="compositionally biased region" description="Basic and acidic residues" evidence="1">
    <location>
        <begin position="1"/>
        <end position="10"/>
    </location>
</feature>
<dbReference type="SMART" id="SM00384">
    <property type="entry name" value="AT_hook"/>
    <property type="match status" value="2"/>
</dbReference>
<comment type="caution">
    <text evidence="3">The sequence shown here is derived from an EMBL/GenBank/DDBJ whole genome shotgun (WGS) entry which is preliminary data.</text>
</comment>
<dbReference type="AlphaFoldDB" id="A0A8X7CMF7"/>
<dbReference type="Gene3D" id="3.40.50.720">
    <property type="entry name" value="NAD(P)-binding Rossmann-like Domain"/>
    <property type="match status" value="1"/>
</dbReference>
<evidence type="ECO:0000313" key="4">
    <source>
        <dbReference type="Proteomes" id="UP000886998"/>
    </source>
</evidence>
<feature type="compositionally biased region" description="Basic residues" evidence="1">
    <location>
        <begin position="21"/>
        <end position="32"/>
    </location>
</feature>
<reference evidence="3" key="1">
    <citation type="submission" date="2020-08" db="EMBL/GenBank/DDBJ databases">
        <title>Multicomponent nature underlies the extraordinary mechanical properties of spider dragline silk.</title>
        <authorList>
            <person name="Kono N."/>
            <person name="Nakamura H."/>
            <person name="Mori M."/>
            <person name="Yoshida Y."/>
            <person name="Ohtoshi R."/>
            <person name="Malay A.D."/>
            <person name="Moran D.A.P."/>
            <person name="Tomita M."/>
            <person name="Numata K."/>
            <person name="Arakawa K."/>
        </authorList>
    </citation>
    <scope>NUCLEOTIDE SEQUENCE</scope>
</reference>
<dbReference type="InterPro" id="IPR017956">
    <property type="entry name" value="AT_hook_DNA-bd_motif"/>
</dbReference>